<evidence type="ECO:0000313" key="3">
    <source>
        <dbReference type="Proteomes" id="UP001497497"/>
    </source>
</evidence>
<dbReference type="GO" id="GO:0016020">
    <property type="term" value="C:membrane"/>
    <property type="evidence" value="ECO:0007669"/>
    <property type="project" value="InterPro"/>
</dbReference>
<dbReference type="EMBL" id="CAXITT010000146">
    <property type="protein sequence ID" value="CAL1533593.1"/>
    <property type="molecule type" value="Genomic_DNA"/>
</dbReference>
<feature type="non-terminal residue" evidence="2">
    <location>
        <position position="1"/>
    </location>
</feature>
<organism evidence="2 3">
    <name type="scientific">Lymnaea stagnalis</name>
    <name type="common">Great pond snail</name>
    <name type="synonym">Helix stagnalis</name>
    <dbReference type="NCBI Taxonomy" id="6523"/>
    <lineage>
        <taxon>Eukaryota</taxon>
        <taxon>Metazoa</taxon>
        <taxon>Spiralia</taxon>
        <taxon>Lophotrochozoa</taxon>
        <taxon>Mollusca</taxon>
        <taxon>Gastropoda</taxon>
        <taxon>Heterobranchia</taxon>
        <taxon>Euthyneura</taxon>
        <taxon>Panpulmonata</taxon>
        <taxon>Hygrophila</taxon>
        <taxon>Lymnaeoidea</taxon>
        <taxon>Lymnaeidae</taxon>
        <taxon>Lymnaea</taxon>
    </lineage>
</organism>
<feature type="domain" description="ABC transporter" evidence="1">
    <location>
        <begin position="1"/>
        <end position="109"/>
    </location>
</feature>
<keyword evidence="3" id="KW-1185">Reference proteome</keyword>
<protein>
    <recommendedName>
        <fullName evidence="1">ABC transporter domain-containing protein</fullName>
    </recommendedName>
</protein>
<feature type="non-terminal residue" evidence="2">
    <location>
        <position position="119"/>
    </location>
</feature>
<comment type="caution">
    <text evidence="2">The sequence shown here is derived from an EMBL/GenBank/DDBJ whole genome shotgun (WGS) entry which is preliminary data.</text>
</comment>
<dbReference type="SUPFAM" id="SSF52540">
    <property type="entry name" value="P-loop containing nucleoside triphosphate hydrolases"/>
    <property type="match status" value="1"/>
</dbReference>
<name>A0AAV2HJ78_LYMST</name>
<sequence>KPTRGTAIVNGYDITKHLDKARSSLGLCPQHDILFNKLNAKEHLIFYSKLHGQYNKSSNEEIRKLLIDVGLESKMFTYAMNLSGGQKRKLSVACSFIGNTKTVFLDEPSSGLYPSARRE</sequence>
<dbReference type="GO" id="GO:0005524">
    <property type="term" value="F:ATP binding"/>
    <property type="evidence" value="ECO:0007669"/>
    <property type="project" value="InterPro"/>
</dbReference>
<evidence type="ECO:0000259" key="1">
    <source>
        <dbReference type="Pfam" id="PF00005"/>
    </source>
</evidence>
<reference evidence="2 3" key="1">
    <citation type="submission" date="2024-04" db="EMBL/GenBank/DDBJ databases">
        <authorList>
            <consortium name="Genoscope - CEA"/>
            <person name="William W."/>
        </authorList>
    </citation>
    <scope>NUCLEOTIDE SEQUENCE [LARGE SCALE GENOMIC DNA]</scope>
</reference>
<dbReference type="InterPro" id="IPR026082">
    <property type="entry name" value="ABCA"/>
</dbReference>
<dbReference type="Pfam" id="PF00005">
    <property type="entry name" value="ABC_tran"/>
    <property type="match status" value="1"/>
</dbReference>
<dbReference type="InterPro" id="IPR027417">
    <property type="entry name" value="P-loop_NTPase"/>
</dbReference>
<dbReference type="InterPro" id="IPR003439">
    <property type="entry name" value="ABC_transporter-like_ATP-bd"/>
</dbReference>
<proteinExistence type="predicted"/>
<dbReference type="PANTHER" id="PTHR19229:SF250">
    <property type="entry name" value="ABC TRANSPORTER DOMAIN-CONTAINING PROTEIN-RELATED"/>
    <property type="match status" value="1"/>
</dbReference>
<dbReference type="GO" id="GO:0016887">
    <property type="term" value="F:ATP hydrolysis activity"/>
    <property type="evidence" value="ECO:0007669"/>
    <property type="project" value="InterPro"/>
</dbReference>
<gene>
    <name evidence="2" type="ORF">GSLYS_00007553001</name>
</gene>
<dbReference type="GO" id="GO:0140359">
    <property type="term" value="F:ABC-type transporter activity"/>
    <property type="evidence" value="ECO:0007669"/>
    <property type="project" value="InterPro"/>
</dbReference>
<dbReference type="Gene3D" id="3.40.50.300">
    <property type="entry name" value="P-loop containing nucleotide triphosphate hydrolases"/>
    <property type="match status" value="1"/>
</dbReference>
<evidence type="ECO:0000313" key="2">
    <source>
        <dbReference type="EMBL" id="CAL1533593.1"/>
    </source>
</evidence>
<accession>A0AAV2HJ78</accession>
<dbReference type="Proteomes" id="UP001497497">
    <property type="component" value="Unassembled WGS sequence"/>
</dbReference>
<dbReference type="PANTHER" id="PTHR19229">
    <property type="entry name" value="ATP-BINDING CASSETTE TRANSPORTER SUBFAMILY A ABCA"/>
    <property type="match status" value="1"/>
</dbReference>
<dbReference type="GO" id="GO:0005319">
    <property type="term" value="F:lipid transporter activity"/>
    <property type="evidence" value="ECO:0007669"/>
    <property type="project" value="TreeGrafter"/>
</dbReference>
<dbReference type="AlphaFoldDB" id="A0AAV2HJ78"/>